<sequence length="126" mass="13911">MSTATSRRGIVRGFIALPLVGGAAAAAPLSDLAIACDWAWRRRIAIDKLVYAENWSDERFEEESQMIDAVFSRAIKEPSRNHQDIAAKARLALEDYERFTAIPGDPHDDGERIVLTVLREAAALCA</sequence>
<reference evidence="2" key="1">
    <citation type="journal article" date="2021" name="Front. Microbiol.">
        <title>Comprehensive Comparative Genomics and Phenotyping of Methylobacterium Species.</title>
        <authorList>
            <person name="Alessa O."/>
            <person name="Ogura Y."/>
            <person name="Fujitani Y."/>
            <person name="Takami H."/>
            <person name="Hayashi T."/>
            <person name="Sahin N."/>
            <person name="Tani A."/>
        </authorList>
    </citation>
    <scope>NUCLEOTIDE SEQUENCE</scope>
    <source>
        <strain evidence="2">DSM 23674</strain>
    </source>
</reference>
<evidence type="ECO:0008006" key="4">
    <source>
        <dbReference type="Google" id="ProtNLM"/>
    </source>
</evidence>
<proteinExistence type="predicted"/>
<dbReference type="EMBL" id="BPRA01000023">
    <property type="protein sequence ID" value="GJE57404.1"/>
    <property type="molecule type" value="Genomic_DNA"/>
</dbReference>
<evidence type="ECO:0000313" key="2">
    <source>
        <dbReference type="EMBL" id="GJE57404.1"/>
    </source>
</evidence>
<organism evidence="2 3">
    <name type="scientific">Methylobacterium thuringiense</name>
    <dbReference type="NCBI Taxonomy" id="1003091"/>
    <lineage>
        <taxon>Bacteria</taxon>
        <taxon>Pseudomonadati</taxon>
        <taxon>Pseudomonadota</taxon>
        <taxon>Alphaproteobacteria</taxon>
        <taxon>Hyphomicrobiales</taxon>
        <taxon>Methylobacteriaceae</taxon>
        <taxon>Methylobacterium</taxon>
    </lineage>
</organism>
<protein>
    <recommendedName>
        <fullName evidence="4">Twin-arginine translocation pathway signal</fullName>
    </recommendedName>
</protein>
<evidence type="ECO:0000313" key="3">
    <source>
        <dbReference type="Proteomes" id="UP001055101"/>
    </source>
</evidence>
<dbReference type="Proteomes" id="UP001055101">
    <property type="component" value="Unassembled WGS sequence"/>
</dbReference>
<gene>
    <name evidence="2" type="ORF">EKPJFOCH_3918</name>
</gene>
<accession>A0ABQ4TPW8</accession>
<comment type="caution">
    <text evidence="2">The sequence shown here is derived from an EMBL/GenBank/DDBJ whole genome shotgun (WGS) entry which is preliminary data.</text>
</comment>
<keyword evidence="1" id="KW-0732">Signal</keyword>
<evidence type="ECO:0000256" key="1">
    <source>
        <dbReference type="SAM" id="SignalP"/>
    </source>
</evidence>
<keyword evidence="3" id="KW-1185">Reference proteome</keyword>
<name>A0ABQ4TPW8_9HYPH</name>
<dbReference type="RefSeq" id="WP_238232742.1">
    <property type="nucleotide sequence ID" value="NZ_BPRA01000023.1"/>
</dbReference>
<feature type="signal peptide" evidence="1">
    <location>
        <begin position="1"/>
        <end position="26"/>
    </location>
</feature>
<feature type="chain" id="PRO_5045948512" description="Twin-arginine translocation pathway signal" evidence="1">
    <location>
        <begin position="27"/>
        <end position="126"/>
    </location>
</feature>
<reference evidence="2" key="2">
    <citation type="submission" date="2021-08" db="EMBL/GenBank/DDBJ databases">
        <authorList>
            <person name="Tani A."/>
            <person name="Ola A."/>
            <person name="Ogura Y."/>
            <person name="Katsura K."/>
            <person name="Hayashi T."/>
        </authorList>
    </citation>
    <scope>NUCLEOTIDE SEQUENCE</scope>
    <source>
        <strain evidence="2">DSM 23674</strain>
    </source>
</reference>